<dbReference type="OrthoDB" id="9799219at2"/>
<keyword evidence="4 8" id="KW-0812">Transmembrane</keyword>
<accession>A0A1G6VFF2</accession>
<feature type="compositionally biased region" description="Acidic residues" evidence="7">
    <location>
        <begin position="134"/>
        <end position="146"/>
    </location>
</feature>
<dbReference type="RefSeq" id="WP_090591440.1">
    <property type="nucleotide sequence ID" value="NZ_LT629688.1"/>
</dbReference>
<dbReference type="PANTHER" id="PTHR34583:SF2">
    <property type="entry name" value="ANTIPORTER SUBUNIT MNHC2-RELATED"/>
    <property type="match status" value="1"/>
</dbReference>
<dbReference type="Pfam" id="PF00420">
    <property type="entry name" value="Oxidored_q2"/>
    <property type="match status" value="1"/>
</dbReference>
<comment type="similarity">
    <text evidence="2">Belongs to the CPA3 antiporters (TC 2.A.63) subunit C family.</text>
</comment>
<feature type="transmembrane region" description="Helical" evidence="8">
    <location>
        <begin position="30"/>
        <end position="50"/>
    </location>
</feature>
<dbReference type="AlphaFoldDB" id="A0A1G6VFF2"/>
<comment type="subcellular location">
    <subcellularLocation>
        <location evidence="1">Cell membrane</location>
        <topology evidence="1">Multi-pass membrane protein</topology>
    </subcellularLocation>
</comment>
<keyword evidence="3" id="KW-1003">Cell membrane</keyword>
<evidence type="ECO:0000313" key="10">
    <source>
        <dbReference type="Proteomes" id="UP000198546"/>
    </source>
</evidence>
<feature type="transmembrane region" description="Helical" evidence="8">
    <location>
        <begin position="6"/>
        <end position="23"/>
    </location>
</feature>
<evidence type="ECO:0000256" key="2">
    <source>
        <dbReference type="ARBA" id="ARBA00010388"/>
    </source>
</evidence>
<protein>
    <submittedName>
        <fullName evidence="9">Multisubunit sodium/proton antiporter, MrpC subunit</fullName>
    </submittedName>
</protein>
<dbReference type="PANTHER" id="PTHR34583">
    <property type="entry name" value="ANTIPORTER SUBUNIT MNHC2-RELATED"/>
    <property type="match status" value="1"/>
</dbReference>
<keyword evidence="10" id="KW-1185">Reference proteome</keyword>
<name>A0A1G6VFF2_9ACTN</name>
<evidence type="ECO:0000256" key="5">
    <source>
        <dbReference type="ARBA" id="ARBA00022989"/>
    </source>
</evidence>
<dbReference type="GO" id="GO:0005886">
    <property type="term" value="C:plasma membrane"/>
    <property type="evidence" value="ECO:0007669"/>
    <property type="project" value="UniProtKB-SubCell"/>
</dbReference>
<evidence type="ECO:0000313" key="9">
    <source>
        <dbReference type="EMBL" id="SDD52372.1"/>
    </source>
</evidence>
<dbReference type="Gene3D" id="1.10.287.3510">
    <property type="match status" value="1"/>
</dbReference>
<dbReference type="NCBIfam" id="NF005929">
    <property type="entry name" value="PRK07946.1"/>
    <property type="match status" value="1"/>
</dbReference>
<sequence>MSPDVLLCVLAGVLVGCGVHLLLARSVVRALLGFLILGNGINLLFVVAAGPRGRAPIVGMGGEGPMSDPLPQAMSLTAIVITLAMTGFVLALAHRGWQLGRSDVVEDDPEDARIGLRALENDMSESDFHGGIEAEPDTDDDPGGAR</sequence>
<proteinExistence type="inferred from homology"/>
<evidence type="ECO:0000256" key="3">
    <source>
        <dbReference type="ARBA" id="ARBA00022475"/>
    </source>
</evidence>
<organism evidence="9 10">
    <name type="scientific">Auraticoccus monumenti</name>
    <dbReference type="NCBI Taxonomy" id="675864"/>
    <lineage>
        <taxon>Bacteria</taxon>
        <taxon>Bacillati</taxon>
        <taxon>Actinomycetota</taxon>
        <taxon>Actinomycetes</taxon>
        <taxon>Propionibacteriales</taxon>
        <taxon>Propionibacteriaceae</taxon>
        <taxon>Auraticoccus</taxon>
    </lineage>
</organism>
<evidence type="ECO:0000256" key="4">
    <source>
        <dbReference type="ARBA" id="ARBA00022692"/>
    </source>
</evidence>
<feature type="transmembrane region" description="Helical" evidence="8">
    <location>
        <begin position="70"/>
        <end position="93"/>
    </location>
</feature>
<keyword evidence="5 8" id="KW-1133">Transmembrane helix</keyword>
<gene>
    <name evidence="9" type="ORF">SAMN04489747_1143</name>
</gene>
<keyword evidence="6 8" id="KW-0472">Membrane</keyword>
<dbReference type="InterPro" id="IPR039428">
    <property type="entry name" value="NUOK/Mnh_C1-like"/>
</dbReference>
<evidence type="ECO:0000256" key="7">
    <source>
        <dbReference type="SAM" id="MobiDB-lite"/>
    </source>
</evidence>
<dbReference type="Proteomes" id="UP000198546">
    <property type="component" value="Chromosome i"/>
</dbReference>
<dbReference type="InterPro" id="IPR050601">
    <property type="entry name" value="CPA3_antiporter_subunitC"/>
</dbReference>
<evidence type="ECO:0000256" key="1">
    <source>
        <dbReference type="ARBA" id="ARBA00004651"/>
    </source>
</evidence>
<dbReference type="EMBL" id="LT629688">
    <property type="protein sequence ID" value="SDD52372.1"/>
    <property type="molecule type" value="Genomic_DNA"/>
</dbReference>
<reference evidence="9 10" key="1">
    <citation type="submission" date="2016-10" db="EMBL/GenBank/DDBJ databases">
        <authorList>
            <person name="de Groot N.N."/>
        </authorList>
    </citation>
    <scope>NUCLEOTIDE SEQUENCE [LARGE SCALE GENOMIC DNA]</scope>
    <source>
        <strain evidence="9 10">MON 2.2</strain>
    </source>
</reference>
<dbReference type="STRING" id="675864.SAMN04489747_1143"/>
<feature type="region of interest" description="Disordered" evidence="7">
    <location>
        <begin position="116"/>
        <end position="146"/>
    </location>
</feature>
<evidence type="ECO:0000256" key="6">
    <source>
        <dbReference type="ARBA" id="ARBA00023136"/>
    </source>
</evidence>
<evidence type="ECO:0000256" key="8">
    <source>
        <dbReference type="SAM" id="Phobius"/>
    </source>
</evidence>